<feature type="transmembrane region" description="Helical" evidence="12">
    <location>
        <begin position="80"/>
        <end position="102"/>
    </location>
</feature>
<dbReference type="InterPro" id="IPR023076">
    <property type="entry name" value="HMG_CoA_Rdtase_CS"/>
</dbReference>
<name>A0AAN7KVA9_9MYRT</name>
<keyword evidence="6 12" id="KW-0521">NADP</keyword>
<evidence type="ECO:0000256" key="12">
    <source>
        <dbReference type="RuleBase" id="RU361219"/>
    </source>
</evidence>
<protein>
    <recommendedName>
        <fullName evidence="12">3-hydroxy-3-methylglutaryl coenzyme A reductase</fullName>
        <shortName evidence="12">HMG-CoA reductase</shortName>
        <ecNumber evidence="12">1.1.1.34</ecNumber>
    </recommendedName>
</protein>
<dbReference type="PROSITE" id="PS00318">
    <property type="entry name" value="HMG_COA_REDUCTASE_2"/>
    <property type="match status" value="1"/>
</dbReference>
<comment type="catalytic activity">
    <reaction evidence="12">
        <text>(R)-mevalonate + 2 NADP(+) + CoA = (3S)-3-hydroxy-3-methylglutaryl-CoA + 2 NADPH + 2 H(+)</text>
        <dbReference type="Rhea" id="RHEA:15989"/>
        <dbReference type="ChEBI" id="CHEBI:15378"/>
        <dbReference type="ChEBI" id="CHEBI:36464"/>
        <dbReference type="ChEBI" id="CHEBI:43074"/>
        <dbReference type="ChEBI" id="CHEBI:57287"/>
        <dbReference type="ChEBI" id="CHEBI:57783"/>
        <dbReference type="ChEBI" id="CHEBI:58349"/>
        <dbReference type="EC" id="1.1.1.34"/>
    </reaction>
</comment>
<keyword evidence="5 12" id="KW-0256">Endoplasmic reticulum</keyword>
<comment type="subcellular location">
    <subcellularLocation>
        <location evidence="1 12">Endoplasmic reticulum membrane</location>
        <topology evidence="1 12">Multi-pass membrane protein</topology>
    </subcellularLocation>
</comment>
<dbReference type="Gene3D" id="1.10.3270.10">
    <property type="entry name" value="HMGR, N-terminal domain"/>
    <property type="match status" value="1"/>
</dbReference>
<evidence type="ECO:0000256" key="10">
    <source>
        <dbReference type="ARBA" id="ARBA00023180"/>
    </source>
</evidence>
<dbReference type="GO" id="GO:0008299">
    <property type="term" value="P:isoprenoid biosynthetic process"/>
    <property type="evidence" value="ECO:0007669"/>
    <property type="project" value="UniProtKB-KW"/>
</dbReference>
<dbReference type="SUPFAM" id="SSF55035">
    <property type="entry name" value="NAD-binding domain of HMG-CoA reductase"/>
    <property type="match status" value="1"/>
</dbReference>
<dbReference type="InterPro" id="IPR009029">
    <property type="entry name" value="HMG_CoA_Rdtase_sub-bd_dom_sf"/>
</dbReference>
<dbReference type="InterPro" id="IPR002202">
    <property type="entry name" value="HMG_CoA_Rdtase"/>
</dbReference>
<dbReference type="Gene3D" id="3.90.770.10">
    <property type="entry name" value="3-hydroxy-3-methylglutaryl-coenzyme A Reductase, Chain A, domain 2"/>
    <property type="match status" value="1"/>
</dbReference>
<keyword evidence="4 12" id="KW-0812">Transmembrane</keyword>
<keyword evidence="8 12" id="KW-0560">Oxidoreductase</keyword>
<dbReference type="PROSITE" id="PS00066">
    <property type="entry name" value="HMG_COA_REDUCTASE_1"/>
    <property type="match status" value="1"/>
</dbReference>
<dbReference type="EC" id="1.1.1.34" evidence="12"/>
<evidence type="ECO:0000256" key="9">
    <source>
        <dbReference type="ARBA" id="ARBA00023136"/>
    </source>
</evidence>
<feature type="transmembrane region" description="Helical" evidence="12">
    <location>
        <begin position="40"/>
        <end position="59"/>
    </location>
</feature>
<dbReference type="FunFam" id="3.90.770.10:FF:000001">
    <property type="entry name" value="3-hydroxy-3-methylglutaryl coenzyme A reductase"/>
    <property type="match status" value="1"/>
</dbReference>
<keyword evidence="14" id="KW-1185">Reference proteome</keyword>
<dbReference type="GO" id="GO:0015936">
    <property type="term" value="P:coenzyme A metabolic process"/>
    <property type="evidence" value="ECO:0007669"/>
    <property type="project" value="InterPro"/>
</dbReference>
<gene>
    <name evidence="13" type="ORF">SAY87_029106</name>
</gene>
<proteinExistence type="inferred from homology"/>
<evidence type="ECO:0000256" key="7">
    <source>
        <dbReference type="ARBA" id="ARBA00022989"/>
    </source>
</evidence>
<dbReference type="Pfam" id="PF00368">
    <property type="entry name" value="HMG-CoA_red"/>
    <property type="match status" value="1"/>
</dbReference>
<organism evidence="13 14">
    <name type="scientific">Trapa incisa</name>
    <dbReference type="NCBI Taxonomy" id="236973"/>
    <lineage>
        <taxon>Eukaryota</taxon>
        <taxon>Viridiplantae</taxon>
        <taxon>Streptophyta</taxon>
        <taxon>Embryophyta</taxon>
        <taxon>Tracheophyta</taxon>
        <taxon>Spermatophyta</taxon>
        <taxon>Magnoliopsida</taxon>
        <taxon>eudicotyledons</taxon>
        <taxon>Gunneridae</taxon>
        <taxon>Pentapetalae</taxon>
        <taxon>rosids</taxon>
        <taxon>malvids</taxon>
        <taxon>Myrtales</taxon>
        <taxon>Lythraceae</taxon>
        <taxon>Trapa</taxon>
    </lineage>
</organism>
<dbReference type="PROSITE" id="PS50065">
    <property type="entry name" value="HMG_COA_REDUCTASE_4"/>
    <property type="match status" value="1"/>
</dbReference>
<dbReference type="NCBIfam" id="TIGR00533">
    <property type="entry name" value="HMG_CoA_R_NADP"/>
    <property type="match status" value="1"/>
</dbReference>
<dbReference type="GO" id="GO:0005778">
    <property type="term" value="C:peroxisomal membrane"/>
    <property type="evidence" value="ECO:0007669"/>
    <property type="project" value="TreeGrafter"/>
</dbReference>
<evidence type="ECO:0000256" key="6">
    <source>
        <dbReference type="ARBA" id="ARBA00022857"/>
    </source>
</evidence>
<evidence type="ECO:0000256" key="4">
    <source>
        <dbReference type="ARBA" id="ARBA00022692"/>
    </source>
</evidence>
<evidence type="ECO:0000256" key="3">
    <source>
        <dbReference type="ARBA" id="ARBA00007661"/>
    </source>
</evidence>
<dbReference type="FunFam" id="1.10.3270.10:FF:000002">
    <property type="entry name" value="3-hydroxy-3-methylglutaryl coenzyme A reductase"/>
    <property type="match status" value="1"/>
</dbReference>
<evidence type="ECO:0000313" key="13">
    <source>
        <dbReference type="EMBL" id="KAK4774087.1"/>
    </source>
</evidence>
<evidence type="ECO:0000256" key="1">
    <source>
        <dbReference type="ARBA" id="ARBA00004477"/>
    </source>
</evidence>
<reference evidence="13 14" key="1">
    <citation type="journal article" date="2023" name="Hortic Res">
        <title>Pangenome of water caltrop reveals structural variations and asymmetric subgenome divergence after allopolyploidization.</title>
        <authorList>
            <person name="Zhang X."/>
            <person name="Chen Y."/>
            <person name="Wang L."/>
            <person name="Yuan Y."/>
            <person name="Fang M."/>
            <person name="Shi L."/>
            <person name="Lu R."/>
            <person name="Comes H.P."/>
            <person name="Ma Y."/>
            <person name="Chen Y."/>
            <person name="Huang G."/>
            <person name="Zhou Y."/>
            <person name="Zheng Z."/>
            <person name="Qiu Y."/>
        </authorList>
    </citation>
    <scope>NUCLEOTIDE SEQUENCE [LARGE SCALE GENOMIC DNA]</scope>
    <source>
        <tissue evidence="13">Roots</tissue>
    </source>
</reference>
<comment type="similarity">
    <text evidence="3 12">Belongs to the HMG-CoA reductase family.</text>
</comment>
<keyword evidence="10" id="KW-0325">Glycoprotein</keyword>
<evidence type="ECO:0000256" key="8">
    <source>
        <dbReference type="ARBA" id="ARBA00023002"/>
    </source>
</evidence>
<comment type="pathway">
    <text evidence="2 12">Metabolic intermediate biosynthesis; (R)-mevalonate biosynthesis; (R)-mevalonate from acetyl-CoA: step 3/3.</text>
</comment>
<dbReference type="GO" id="GO:0004420">
    <property type="term" value="F:hydroxymethylglutaryl-CoA reductase (NADPH) activity"/>
    <property type="evidence" value="ECO:0007669"/>
    <property type="project" value="UniProtKB-EC"/>
</dbReference>
<dbReference type="CDD" id="cd00643">
    <property type="entry name" value="HMG-CoA_reductase_classI"/>
    <property type="match status" value="1"/>
</dbReference>
<sequence>MEDLRPKLSPPRPAASAGRLCPQPVAACSFKASDVLPLPLYLTNGAFFGLFFSVAYFLLHQWREKILTSTPLHVLSFSEIVALVSLLASIIYLLGFFGIGFVQSVICPARALQDDACSDFGRVHVKQSTSLSIMCPQVMNSEKVFDDQPAKVVNKIQPEEEEEIIRSVMEGSTPSYILESQLGDCRRAARIRRAAVERLTGRSLEGLPLEGFDYEAVLGQCCEMPVGYVAIPVGVAGPLLLDGREYTVPMATTEGCLVASTNRGCKAIHASGGATSTVLRDGMTRAPVVRFDSARRAAELKLFLEEPDNFHSLAVVFNRSSRFARLQGIKCAVAGKNLYVRFRCSTGDAMGMNMVSKGVQNVLDFLQSDFPDMDIIGISGNYCSDKKPTAVNWIEGRGKSVVCEAVIGEEVVGKVLKTTVPSLVELNTLKNLTGSAIAGSLGGFNAHASNIISAIYIATGQDPAQNVESSHCITMMEAVNDGRDLHISVTMPSIEVGTIGGGTQLASQSACLNLLGVKGANKESPGSNSRLLATIMAGSVLAGELSLMSALAAGQLVKSHMKYNRSSRDITKIGS</sequence>
<dbReference type="PRINTS" id="PR00071">
    <property type="entry name" value="HMGCOARDTASE"/>
</dbReference>
<evidence type="ECO:0000256" key="2">
    <source>
        <dbReference type="ARBA" id="ARBA00005084"/>
    </source>
</evidence>
<accession>A0AAN7KVA9</accession>
<keyword evidence="9 12" id="KW-0472">Membrane</keyword>
<dbReference type="AlphaFoldDB" id="A0AAN7KVA9"/>
<dbReference type="GO" id="GO:0016126">
    <property type="term" value="P:sterol biosynthetic process"/>
    <property type="evidence" value="ECO:0007669"/>
    <property type="project" value="TreeGrafter"/>
</dbReference>
<dbReference type="GO" id="GO:0005789">
    <property type="term" value="C:endoplasmic reticulum membrane"/>
    <property type="evidence" value="ECO:0007669"/>
    <property type="project" value="UniProtKB-SubCell"/>
</dbReference>
<evidence type="ECO:0000313" key="14">
    <source>
        <dbReference type="Proteomes" id="UP001345219"/>
    </source>
</evidence>
<dbReference type="InterPro" id="IPR023074">
    <property type="entry name" value="HMG_CoA_Rdtase_cat_sf"/>
</dbReference>
<dbReference type="Gene3D" id="3.30.70.420">
    <property type="entry name" value="Hydroxymethylglutaryl-CoA reductase, class I/II, NAD/NADP-binding domain"/>
    <property type="match status" value="1"/>
</dbReference>
<comment type="caution">
    <text evidence="13">The sequence shown here is derived from an EMBL/GenBank/DDBJ whole genome shotgun (WGS) entry which is preliminary data.</text>
</comment>
<dbReference type="PANTHER" id="PTHR10572">
    <property type="entry name" value="3-HYDROXY-3-METHYLGLUTARYL-COENZYME A REDUCTASE"/>
    <property type="match status" value="1"/>
</dbReference>
<dbReference type="PROSITE" id="PS01192">
    <property type="entry name" value="HMG_COA_REDUCTASE_3"/>
    <property type="match status" value="1"/>
</dbReference>
<keyword evidence="11" id="KW-0414">Isoprene biosynthesis</keyword>
<dbReference type="PANTHER" id="PTHR10572:SF24">
    <property type="entry name" value="3-HYDROXY-3-METHYLGLUTARYL-COENZYME A REDUCTASE"/>
    <property type="match status" value="1"/>
</dbReference>
<dbReference type="FunFam" id="3.30.70.420:FF:000001">
    <property type="entry name" value="3-hydroxy-3-methylglutaryl coenzyme A reductase"/>
    <property type="match status" value="1"/>
</dbReference>
<evidence type="ECO:0000256" key="5">
    <source>
        <dbReference type="ARBA" id="ARBA00022824"/>
    </source>
</evidence>
<dbReference type="InterPro" id="IPR004554">
    <property type="entry name" value="HMG_CoA_Rdtase_eu_arc"/>
</dbReference>
<evidence type="ECO:0000256" key="11">
    <source>
        <dbReference type="ARBA" id="ARBA00023229"/>
    </source>
</evidence>
<keyword evidence="7 12" id="KW-1133">Transmembrane helix</keyword>
<dbReference type="EMBL" id="JAXIOK010000004">
    <property type="protein sequence ID" value="KAK4774087.1"/>
    <property type="molecule type" value="Genomic_DNA"/>
</dbReference>
<dbReference type="InterPro" id="IPR009023">
    <property type="entry name" value="HMG_CoA_Rdtase_NAD(P)-bd_sf"/>
</dbReference>
<dbReference type="InterPro" id="IPR023282">
    <property type="entry name" value="HMG_CoA_Rdtase_N"/>
</dbReference>
<dbReference type="Proteomes" id="UP001345219">
    <property type="component" value="Chromosome 22"/>
</dbReference>
<dbReference type="SUPFAM" id="SSF56542">
    <property type="entry name" value="Substrate-binding domain of HMG-CoA reductase"/>
    <property type="match status" value="1"/>
</dbReference>